<proteinExistence type="predicted"/>
<sequence length="63" mass="6598">MATTGWTARRQNVGDGADGEEAGRRRRGGWRGGGTETGQAVKRRKGDDSGRGKKGGLGERPDG</sequence>
<accession>A0ABN7E9I6</accession>
<feature type="region of interest" description="Disordered" evidence="1">
    <location>
        <begin position="1"/>
        <end position="63"/>
    </location>
</feature>
<name>A0ABN7E9I6_SPIIN</name>
<evidence type="ECO:0000256" key="1">
    <source>
        <dbReference type="SAM" id="MobiDB-lite"/>
    </source>
</evidence>
<keyword evidence="3" id="KW-1185">Reference proteome</keyword>
<organism evidence="2 3">
    <name type="scientific">Spirodela intermedia</name>
    <name type="common">Intermediate duckweed</name>
    <dbReference type="NCBI Taxonomy" id="51605"/>
    <lineage>
        <taxon>Eukaryota</taxon>
        <taxon>Viridiplantae</taxon>
        <taxon>Streptophyta</taxon>
        <taxon>Embryophyta</taxon>
        <taxon>Tracheophyta</taxon>
        <taxon>Spermatophyta</taxon>
        <taxon>Magnoliopsida</taxon>
        <taxon>Liliopsida</taxon>
        <taxon>Araceae</taxon>
        <taxon>Lemnoideae</taxon>
        <taxon>Spirodela</taxon>
    </lineage>
</organism>
<gene>
    <name evidence="2" type="ORF">SI7747_UN020723</name>
</gene>
<evidence type="ECO:0000313" key="3">
    <source>
        <dbReference type="Proteomes" id="UP001189122"/>
    </source>
</evidence>
<comment type="caution">
    <text evidence="2">The sequence shown here is derived from an EMBL/GenBank/DDBJ whole genome shotgun (WGS) entry which is preliminary data.</text>
</comment>
<feature type="compositionally biased region" description="Basic and acidic residues" evidence="1">
    <location>
        <begin position="45"/>
        <end position="63"/>
    </location>
</feature>
<reference evidence="3" key="1">
    <citation type="journal article" date="2020" name="Sci. Rep.">
        <title>Chromosome-scale genome assembly for the duckweed Spirodela intermedia, integrating cytogenetic maps, PacBio and Oxford Nanopore libraries.</title>
        <authorList>
            <person name="Hoang P.T.N."/>
            <person name="Fiebig A."/>
            <person name="Novak P."/>
            <person name="Macas J."/>
            <person name="Cao H.X."/>
            <person name="Stepanenko A."/>
            <person name="Chen G."/>
            <person name="Borisjuk N."/>
            <person name="Scholz U."/>
            <person name="Schubert I."/>
        </authorList>
    </citation>
    <scope>NUCLEOTIDE SEQUENCE [LARGE SCALE GENOMIC DNA]</scope>
</reference>
<feature type="compositionally biased region" description="Polar residues" evidence="1">
    <location>
        <begin position="1"/>
        <end position="10"/>
    </location>
</feature>
<evidence type="ECO:0000313" key="2">
    <source>
        <dbReference type="EMBL" id="CAA6674365.1"/>
    </source>
</evidence>
<dbReference type="EMBL" id="CACRZD030000102">
    <property type="protein sequence ID" value="CAA6674365.1"/>
    <property type="molecule type" value="Genomic_DNA"/>
</dbReference>
<protein>
    <submittedName>
        <fullName evidence="2">Uncharacterized protein</fullName>
    </submittedName>
</protein>
<dbReference type="Proteomes" id="UP001189122">
    <property type="component" value="Unassembled WGS sequence"/>
</dbReference>